<keyword evidence="3" id="KW-1185">Reference proteome</keyword>
<feature type="region of interest" description="Disordered" evidence="1">
    <location>
        <begin position="122"/>
        <end position="144"/>
    </location>
</feature>
<evidence type="ECO:0000313" key="2">
    <source>
        <dbReference type="EMBL" id="KAJ4442357.1"/>
    </source>
</evidence>
<comment type="caution">
    <text evidence="2">The sequence shown here is derived from an EMBL/GenBank/DDBJ whole genome shotgun (WGS) entry which is preliminary data.</text>
</comment>
<evidence type="ECO:0008006" key="4">
    <source>
        <dbReference type="Google" id="ProtNLM"/>
    </source>
</evidence>
<dbReference type="Proteomes" id="UP001148838">
    <property type="component" value="Unassembled WGS sequence"/>
</dbReference>
<gene>
    <name evidence="2" type="ORF">ANN_03943</name>
</gene>
<dbReference type="InterPro" id="IPR036397">
    <property type="entry name" value="RNaseH_sf"/>
</dbReference>
<dbReference type="PANTHER" id="PTHR33939">
    <property type="entry name" value="PROTEIN CBG22215"/>
    <property type="match status" value="1"/>
</dbReference>
<dbReference type="EMBL" id="JAJSOF020000013">
    <property type="protein sequence ID" value="KAJ4442357.1"/>
    <property type="molecule type" value="Genomic_DNA"/>
</dbReference>
<feature type="compositionally biased region" description="Low complexity" evidence="1">
    <location>
        <begin position="130"/>
        <end position="144"/>
    </location>
</feature>
<evidence type="ECO:0000256" key="1">
    <source>
        <dbReference type="SAM" id="MobiDB-lite"/>
    </source>
</evidence>
<organism evidence="2 3">
    <name type="scientific">Periplaneta americana</name>
    <name type="common">American cockroach</name>
    <name type="synonym">Blatta americana</name>
    <dbReference type="NCBI Taxonomy" id="6978"/>
    <lineage>
        <taxon>Eukaryota</taxon>
        <taxon>Metazoa</taxon>
        <taxon>Ecdysozoa</taxon>
        <taxon>Arthropoda</taxon>
        <taxon>Hexapoda</taxon>
        <taxon>Insecta</taxon>
        <taxon>Pterygota</taxon>
        <taxon>Neoptera</taxon>
        <taxon>Polyneoptera</taxon>
        <taxon>Dictyoptera</taxon>
        <taxon>Blattodea</taxon>
        <taxon>Blattoidea</taxon>
        <taxon>Blattidae</taxon>
        <taxon>Blattinae</taxon>
        <taxon>Periplaneta</taxon>
    </lineage>
</organism>
<name>A0ABQ8T921_PERAM</name>
<accession>A0ABQ8T921</accession>
<reference evidence="2 3" key="1">
    <citation type="journal article" date="2022" name="Allergy">
        <title>Genome assembly and annotation of Periplaneta americana reveal a comprehensive cockroach allergen profile.</title>
        <authorList>
            <person name="Wang L."/>
            <person name="Xiong Q."/>
            <person name="Saelim N."/>
            <person name="Wang L."/>
            <person name="Nong W."/>
            <person name="Wan A.T."/>
            <person name="Shi M."/>
            <person name="Liu X."/>
            <person name="Cao Q."/>
            <person name="Hui J.H.L."/>
            <person name="Sookrung N."/>
            <person name="Leung T.F."/>
            <person name="Tungtrongchitr A."/>
            <person name="Tsui S.K.W."/>
        </authorList>
    </citation>
    <scope>NUCLEOTIDE SEQUENCE [LARGE SCALE GENOMIC DNA]</scope>
    <source>
        <strain evidence="2">PWHHKU_190912</strain>
    </source>
</reference>
<proteinExistence type="predicted"/>
<evidence type="ECO:0000313" key="3">
    <source>
        <dbReference type="Proteomes" id="UP001148838"/>
    </source>
</evidence>
<sequence>MQKTELYALIQPLKPKEKIFKFDNIVAGYGHTVLRLPPYMCDLNPLELAWSKMKRFIRECNVTADLSLEKLRATTIDAIRNVTAEDWDGFCQHVETLEKQYWEKDGIVPDVIDSIIINLDTDSDSDNEASSDVSSSSSSQEDFD</sequence>
<dbReference type="Gene3D" id="3.30.420.10">
    <property type="entry name" value="Ribonuclease H-like superfamily/Ribonuclease H"/>
    <property type="match status" value="1"/>
</dbReference>
<dbReference type="PANTHER" id="PTHR33939:SF1">
    <property type="entry name" value="DUF4371 DOMAIN-CONTAINING PROTEIN"/>
    <property type="match status" value="1"/>
</dbReference>
<protein>
    <recommendedName>
        <fullName evidence="4">Tc1-like transposase DDE domain-containing protein</fullName>
    </recommendedName>
</protein>